<feature type="region of interest" description="Disordered" evidence="1">
    <location>
        <begin position="153"/>
        <end position="173"/>
    </location>
</feature>
<evidence type="ECO:0000313" key="2">
    <source>
        <dbReference type="EMBL" id="KAK8885982.1"/>
    </source>
</evidence>
<comment type="caution">
    <text evidence="2">The sequence shown here is derived from an EMBL/GenBank/DDBJ whole genome shotgun (WGS) entry which is preliminary data.</text>
</comment>
<keyword evidence="3" id="KW-1185">Reference proteome</keyword>
<sequence>MTDEQIQDVINRMDRKDCKVFRIQYINDIFDDINDFIKDLRDTVKQENIYNKLLSDIYDSDQSNDDKIAAYEQLDEDKNNYYLMCLRNDIPFHLNNDTKGEYLINDFTANVDIGDNTILTFSSPYNYYEGYYKISEQFARGALKPNVTTITTGGSSSAQAAVDSRRATSHRTH</sequence>
<evidence type="ECO:0000256" key="1">
    <source>
        <dbReference type="SAM" id="MobiDB-lite"/>
    </source>
</evidence>
<proteinExistence type="predicted"/>
<reference evidence="2 3" key="1">
    <citation type="submission" date="2024-04" db="EMBL/GenBank/DDBJ databases">
        <title>Tritrichomonas musculus Genome.</title>
        <authorList>
            <person name="Alves-Ferreira E."/>
            <person name="Grigg M."/>
            <person name="Lorenzi H."/>
            <person name="Galac M."/>
        </authorList>
    </citation>
    <scope>NUCLEOTIDE SEQUENCE [LARGE SCALE GENOMIC DNA]</scope>
    <source>
        <strain evidence="2 3">EAF2021</strain>
    </source>
</reference>
<protein>
    <submittedName>
        <fullName evidence="2">Uncharacterized protein</fullName>
    </submittedName>
</protein>
<dbReference type="Proteomes" id="UP001470230">
    <property type="component" value="Unassembled WGS sequence"/>
</dbReference>
<evidence type="ECO:0000313" key="3">
    <source>
        <dbReference type="Proteomes" id="UP001470230"/>
    </source>
</evidence>
<dbReference type="EMBL" id="JAPFFF010000007">
    <property type="protein sequence ID" value="KAK8885982.1"/>
    <property type="molecule type" value="Genomic_DNA"/>
</dbReference>
<feature type="non-terminal residue" evidence="2">
    <location>
        <position position="173"/>
    </location>
</feature>
<gene>
    <name evidence="2" type="ORF">M9Y10_041441</name>
</gene>
<accession>A0ABR2K4D0</accession>
<organism evidence="2 3">
    <name type="scientific">Tritrichomonas musculus</name>
    <dbReference type="NCBI Taxonomy" id="1915356"/>
    <lineage>
        <taxon>Eukaryota</taxon>
        <taxon>Metamonada</taxon>
        <taxon>Parabasalia</taxon>
        <taxon>Tritrichomonadida</taxon>
        <taxon>Tritrichomonadidae</taxon>
        <taxon>Tritrichomonas</taxon>
    </lineage>
</organism>
<name>A0ABR2K4D0_9EUKA</name>